<evidence type="ECO:0000313" key="10">
    <source>
        <dbReference type="Proteomes" id="UP000036406"/>
    </source>
</evidence>
<feature type="signal peptide" evidence="7">
    <location>
        <begin position="1"/>
        <end position="21"/>
    </location>
</feature>
<dbReference type="STRING" id="330734.ABA45_17125"/>
<keyword evidence="4" id="KW-0227">DNA damage</keyword>
<dbReference type="Proteomes" id="UP000036406">
    <property type="component" value="Chromosome"/>
</dbReference>
<organism evidence="9 10">
    <name type="scientific">Marinobacter psychrophilus</name>
    <dbReference type="NCBI Taxonomy" id="330734"/>
    <lineage>
        <taxon>Bacteria</taxon>
        <taxon>Pseudomonadati</taxon>
        <taxon>Pseudomonadota</taxon>
        <taxon>Gammaproteobacteria</taxon>
        <taxon>Pseudomonadales</taxon>
        <taxon>Marinobacteraceae</taxon>
        <taxon>Marinobacter</taxon>
    </lineage>
</organism>
<evidence type="ECO:0000256" key="1">
    <source>
        <dbReference type="ARBA" id="ARBA00001968"/>
    </source>
</evidence>
<keyword evidence="3" id="KW-0235">DNA replication</keyword>
<evidence type="ECO:0000256" key="6">
    <source>
        <dbReference type="ARBA" id="ARBA00034003"/>
    </source>
</evidence>
<dbReference type="Gene3D" id="3.30.470.30">
    <property type="entry name" value="DNA ligase/mRNA capping enzyme"/>
    <property type="match status" value="1"/>
</dbReference>
<dbReference type="CDD" id="cd07896">
    <property type="entry name" value="Adenylation_kDNA_ligase_like"/>
    <property type="match status" value="1"/>
</dbReference>
<keyword evidence="5" id="KW-0234">DNA repair</keyword>
<dbReference type="PATRIC" id="fig|330734.3.peg.3596"/>
<dbReference type="CDD" id="cd08041">
    <property type="entry name" value="OBF_kDNA_ligase_like"/>
    <property type="match status" value="1"/>
</dbReference>
<protein>
    <submittedName>
        <fullName evidence="9">DNA ligase</fullName>
    </submittedName>
</protein>
<evidence type="ECO:0000313" key="9">
    <source>
        <dbReference type="EMBL" id="AKO54435.1"/>
    </source>
</evidence>
<dbReference type="GO" id="GO:0006281">
    <property type="term" value="P:DNA repair"/>
    <property type="evidence" value="ECO:0007669"/>
    <property type="project" value="UniProtKB-KW"/>
</dbReference>
<dbReference type="NCBIfam" id="NF006592">
    <property type="entry name" value="PRK09125.1"/>
    <property type="match status" value="1"/>
</dbReference>
<dbReference type="EMBL" id="CP011494">
    <property type="protein sequence ID" value="AKO54435.1"/>
    <property type="molecule type" value="Genomic_DNA"/>
</dbReference>
<evidence type="ECO:0000256" key="3">
    <source>
        <dbReference type="ARBA" id="ARBA00022705"/>
    </source>
</evidence>
<dbReference type="InterPro" id="IPR050326">
    <property type="entry name" value="NAD_dep_DNA_ligaseB"/>
</dbReference>
<keyword evidence="2 9" id="KW-0436">Ligase</keyword>
<gene>
    <name evidence="9" type="ORF">ABA45_17125</name>
</gene>
<dbReference type="GO" id="GO:0005524">
    <property type="term" value="F:ATP binding"/>
    <property type="evidence" value="ECO:0007669"/>
    <property type="project" value="InterPro"/>
</dbReference>
<evidence type="ECO:0000256" key="5">
    <source>
        <dbReference type="ARBA" id="ARBA00023204"/>
    </source>
</evidence>
<dbReference type="Gene3D" id="3.30.1490.70">
    <property type="match status" value="1"/>
</dbReference>
<dbReference type="SUPFAM" id="SSF50249">
    <property type="entry name" value="Nucleic acid-binding proteins"/>
    <property type="match status" value="1"/>
</dbReference>
<accession>A0A0H4I9K5</accession>
<evidence type="ECO:0000259" key="8">
    <source>
        <dbReference type="PROSITE" id="PS50160"/>
    </source>
</evidence>
<dbReference type="SUPFAM" id="SSF56091">
    <property type="entry name" value="DNA ligase/mRNA capping enzyme, catalytic domain"/>
    <property type="match status" value="1"/>
</dbReference>
<dbReference type="PROSITE" id="PS00333">
    <property type="entry name" value="DNA_LIGASE_A2"/>
    <property type="match status" value="1"/>
</dbReference>
<reference evidence="9 10" key="1">
    <citation type="submission" date="2015-05" db="EMBL/GenBank/DDBJ databases">
        <title>Complete genome of Marinobacter psychrophilus strain 20041T isolated from sea-ice of the Canadian Basin.</title>
        <authorList>
            <person name="Song L."/>
            <person name="Ren L."/>
            <person name="Yu Y."/>
            <person name="Wang X."/>
        </authorList>
    </citation>
    <scope>NUCLEOTIDE SEQUENCE [LARGE SCALE GENOMIC DNA]</scope>
    <source>
        <strain evidence="9 10">20041</strain>
    </source>
</reference>
<comment type="catalytic activity">
    <reaction evidence="6">
        <text>ATP + (deoxyribonucleotide)n-3'-hydroxyl + 5'-phospho-(deoxyribonucleotide)m = (deoxyribonucleotide)n+m + AMP + diphosphate.</text>
        <dbReference type="EC" id="6.5.1.1"/>
    </reaction>
</comment>
<dbReference type="InterPro" id="IPR012310">
    <property type="entry name" value="DNA_ligase_ATP-dep_cent"/>
</dbReference>
<dbReference type="PROSITE" id="PS50160">
    <property type="entry name" value="DNA_LIGASE_A3"/>
    <property type="match status" value="1"/>
</dbReference>
<dbReference type="GO" id="GO:0003910">
    <property type="term" value="F:DNA ligase (ATP) activity"/>
    <property type="evidence" value="ECO:0007669"/>
    <property type="project" value="UniProtKB-EC"/>
</dbReference>
<evidence type="ECO:0000256" key="7">
    <source>
        <dbReference type="SAM" id="SignalP"/>
    </source>
</evidence>
<dbReference type="Pfam" id="PF01068">
    <property type="entry name" value="DNA_ligase_A_M"/>
    <property type="match status" value="1"/>
</dbReference>
<comment type="cofactor">
    <cofactor evidence="1">
        <name>a divalent metal cation</name>
        <dbReference type="ChEBI" id="CHEBI:60240"/>
    </cofactor>
</comment>
<dbReference type="GO" id="GO:0006260">
    <property type="term" value="P:DNA replication"/>
    <property type="evidence" value="ECO:0007669"/>
    <property type="project" value="UniProtKB-KW"/>
</dbReference>
<dbReference type="Gene3D" id="2.40.50.140">
    <property type="entry name" value="Nucleic acid-binding proteins"/>
    <property type="match status" value="1"/>
</dbReference>
<dbReference type="KEGG" id="mpq:ABA45_17125"/>
<proteinExistence type="predicted"/>
<dbReference type="InterPro" id="IPR016059">
    <property type="entry name" value="DNA_ligase_ATP-dep_CS"/>
</dbReference>
<dbReference type="AlphaFoldDB" id="A0A0H4I9K5"/>
<evidence type="ECO:0000256" key="2">
    <source>
        <dbReference type="ARBA" id="ARBA00022598"/>
    </source>
</evidence>
<evidence type="ECO:0000256" key="4">
    <source>
        <dbReference type="ARBA" id="ARBA00022763"/>
    </source>
</evidence>
<dbReference type="InterPro" id="IPR029319">
    <property type="entry name" value="DNA_ligase_OB"/>
</dbReference>
<dbReference type="PANTHER" id="PTHR47810:SF1">
    <property type="entry name" value="DNA LIGASE B"/>
    <property type="match status" value="1"/>
</dbReference>
<dbReference type="PANTHER" id="PTHR47810">
    <property type="entry name" value="DNA LIGASE"/>
    <property type="match status" value="1"/>
</dbReference>
<feature type="domain" description="ATP-dependent DNA ligase family profile" evidence="8">
    <location>
        <begin position="112"/>
        <end position="228"/>
    </location>
</feature>
<dbReference type="Pfam" id="PF14743">
    <property type="entry name" value="DNA_ligase_OB_2"/>
    <property type="match status" value="1"/>
</dbReference>
<sequence length="285" mass="31476">MKRLSSGLLASMALMTAGAIAAPASVPLANVYQQGAPLADYWVSEKLDGVRAYWDGERLWSRRGNPFQAPDWFVSDFPPQPLDGELWLGRGHFAQLSGIVRTVRPVDADWRFVRFMVFDLPLADQTFDQRLPQLRELVSQAGSPYLALVEQQRPGNHQQLMAHRDKVIAFGGEGLMLRRGASVYQAGRSDDLLKVKRFDDAEAIVVGILPGKGKYQGLMGALRVRLADNRELRIGSGFSDAERIDPPPAGSVITFKYSGHTATGLPRFASFMRIRNDEPKAAAVP</sequence>
<dbReference type="InterPro" id="IPR012340">
    <property type="entry name" value="NA-bd_OB-fold"/>
</dbReference>
<name>A0A0H4I9K5_9GAMM</name>
<feature type="chain" id="PRO_5005206188" evidence="7">
    <location>
        <begin position="22"/>
        <end position="285"/>
    </location>
</feature>
<keyword evidence="7" id="KW-0732">Signal</keyword>
<keyword evidence="10" id="KW-1185">Reference proteome</keyword>
<dbReference type="GO" id="GO:0006310">
    <property type="term" value="P:DNA recombination"/>
    <property type="evidence" value="ECO:0007669"/>
    <property type="project" value="InterPro"/>
</dbReference>